<evidence type="ECO:0000313" key="4">
    <source>
        <dbReference type="Proteomes" id="UP000015101"/>
    </source>
</evidence>
<keyword evidence="4" id="KW-1185">Reference proteome</keyword>
<proteinExistence type="predicted"/>
<evidence type="ECO:0000313" key="2">
    <source>
        <dbReference type="EMBL" id="ESO06776.1"/>
    </source>
</evidence>
<sequence>MGFAKLITLRIAGSNAVQELSKLPNIKTTVWILPDQIMSTDQSTNTKTNQQQQQQHSINNNYDEGDYYEEVQRKVRSHDSSFNDRLKRDAATEAGDRMMENFVAEEDDKTVENVLADEKISIEGKIKNILLEVRNLRIATIVLINFDNLLNVQMILSEALKLSLLTNRQNWIMLNYVGSFYCN</sequence>
<dbReference type="CTD" id="20203354"/>
<reference evidence="2 4" key="2">
    <citation type="journal article" date="2013" name="Nature">
        <title>Insights into bilaterian evolution from three spiralian genomes.</title>
        <authorList>
            <person name="Simakov O."/>
            <person name="Marletaz F."/>
            <person name="Cho S.J."/>
            <person name="Edsinger-Gonzales E."/>
            <person name="Havlak P."/>
            <person name="Hellsten U."/>
            <person name="Kuo D.H."/>
            <person name="Larsson T."/>
            <person name="Lv J."/>
            <person name="Arendt D."/>
            <person name="Savage R."/>
            <person name="Osoegawa K."/>
            <person name="de Jong P."/>
            <person name="Grimwood J."/>
            <person name="Chapman J.A."/>
            <person name="Shapiro H."/>
            <person name="Aerts A."/>
            <person name="Otillar R.P."/>
            <person name="Terry A.Y."/>
            <person name="Boore J.L."/>
            <person name="Grigoriev I.V."/>
            <person name="Lindberg D.R."/>
            <person name="Seaver E.C."/>
            <person name="Weisblat D.A."/>
            <person name="Putnam N.H."/>
            <person name="Rokhsar D.S."/>
        </authorList>
    </citation>
    <scope>NUCLEOTIDE SEQUENCE</scope>
</reference>
<reference evidence="4" key="1">
    <citation type="submission" date="2012-12" db="EMBL/GenBank/DDBJ databases">
        <authorList>
            <person name="Hellsten U."/>
            <person name="Grimwood J."/>
            <person name="Chapman J.A."/>
            <person name="Shapiro H."/>
            <person name="Aerts A."/>
            <person name="Otillar R.P."/>
            <person name="Terry A.Y."/>
            <person name="Boore J.L."/>
            <person name="Simakov O."/>
            <person name="Marletaz F."/>
            <person name="Cho S.-J."/>
            <person name="Edsinger-Gonzales E."/>
            <person name="Havlak P."/>
            <person name="Kuo D.-H."/>
            <person name="Larsson T."/>
            <person name="Lv J."/>
            <person name="Arendt D."/>
            <person name="Savage R."/>
            <person name="Osoegawa K."/>
            <person name="de Jong P."/>
            <person name="Lindberg D.R."/>
            <person name="Seaver E.C."/>
            <person name="Weisblat D.A."/>
            <person name="Putnam N.H."/>
            <person name="Grigoriev I.V."/>
            <person name="Rokhsar D.S."/>
        </authorList>
    </citation>
    <scope>NUCLEOTIDE SEQUENCE</scope>
</reference>
<dbReference type="AlphaFoldDB" id="T1F3F5"/>
<dbReference type="KEGG" id="hro:HELRODRAFT_170792"/>
<dbReference type="Proteomes" id="UP000015101">
    <property type="component" value="Unassembled WGS sequence"/>
</dbReference>
<reference evidence="3" key="3">
    <citation type="submission" date="2015-06" db="UniProtKB">
        <authorList>
            <consortium name="EnsemblMetazoa"/>
        </authorList>
    </citation>
    <scope>IDENTIFICATION</scope>
</reference>
<dbReference type="GeneID" id="20203354"/>
<name>T1F3F5_HELRO</name>
<gene>
    <name evidence="3" type="primary">20203354</name>
    <name evidence="2" type="ORF">HELRODRAFT_170792</name>
</gene>
<dbReference type="HOGENOM" id="CLU_1476703_0_0_1"/>
<protein>
    <submittedName>
        <fullName evidence="2 3">Uncharacterized protein</fullName>
    </submittedName>
</protein>
<evidence type="ECO:0000313" key="3">
    <source>
        <dbReference type="EnsemblMetazoa" id="HelroP170792"/>
    </source>
</evidence>
<organism evidence="3 4">
    <name type="scientific">Helobdella robusta</name>
    <name type="common">Californian leech</name>
    <dbReference type="NCBI Taxonomy" id="6412"/>
    <lineage>
        <taxon>Eukaryota</taxon>
        <taxon>Metazoa</taxon>
        <taxon>Spiralia</taxon>
        <taxon>Lophotrochozoa</taxon>
        <taxon>Annelida</taxon>
        <taxon>Clitellata</taxon>
        <taxon>Hirudinea</taxon>
        <taxon>Rhynchobdellida</taxon>
        <taxon>Glossiphoniidae</taxon>
        <taxon>Helobdella</taxon>
    </lineage>
</organism>
<dbReference type="InParanoid" id="T1F3F5"/>
<evidence type="ECO:0000256" key="1">
    <source>
        <dbReference type="SAM" id="MobiDB-lite"/>
    </source>
</evidence>
<dbReference type="RefSeq" id="XP_009014872.1">
    <property type="nucleotide sequence ID" value="XM_009016624.1"/>
</dbReference>
<feature type="compositionally biased region" description="Low complexity" evidence="1">
    <location>
        <begin position="41"/>
        <end position="61"/>
    </location>
</feature>
<dbReference type="EMBL" id="KB096275">
    <property type="protein sequence ID" value="ESO06776.1"/>
    <property type="molecule type" value="Genomic_DNA"/>
</dbReference>
<dbReference type="EnsemblMetazoa" id="HelroT170792">
    <property type="protein sequence ID" value="HelroP170792"/>
    <property type="gene ID" value="HelroG170792"/>
</dbReference>
<dbReference type="EMBL" id="AMQM01003683">
    <property type="status" value="NOT_ANNOTATED_CDS"/>
    <property type="molecule type" value="Genomic_DNA"/>
</dbReference>
<feature type="region of interest" description="Disordered" evidence="1">
    <location>
        <begin position="41"/>
        <end position="63"/>
    </location>
</feature>
<accession>T1F3F5</accession>